<dbReference type="Pfam" id="PF13592">
    <property type="entry name" value="HTH_33"/>
    <property type="match status" value="1"/>
</dbReference>
<dbReference type="GO" id="GO:0003676">
    <property type="term" value="F:nucleic acid binding"/>
    <property type="evidence" value="ECO:0007669"/>
    <property type="project" value="InterPro"/>
</dbReference>
<dbReference type="Proteomes" id="UP000031668">
    <property type="component" value="Unassembled WGS sequence"/>
</dbReference>
<accession>A0A0C2NFN3</accession>
<evidence type="ECO:0000313" key="5">
    <source>
        <dbReference type="Proteomes" id="UP000031668"/>
    </source>
</evidence>
<evidence type="ECO:0000256" key="1">
    <source>
        <dbReference type="SAM" id="Phobius"/>
    </source>
</evidence>
<proteinExistence type="predicted"/>
<keyword evidence="1" id="KW-0472">Membrane</keyword>
<reference evidence="4 5" key="1">
    <citation type="journal article" date="2014" name="Genome Biol. Evol.">
        <title>The genome of the myxosporean Thelohanellus kitauei shows adaptations to nutrient acquisition within its fish host.</title>
        <authorList>
            <person name="Yang Y."/>
            <person name="Xiong J."/>
            <person name="Zhou Z."/>
            <person name="Huo F."/>
            <person name="Miao W."/>
            <person name="Ran C."/>
            <person name="Liu Y."/>
            <person name="Zhang J."/>
            <person name="Feng J."/>
            <person name="Wang M."/>
            <person name="Wang M."/>
            <person name="Wang L."/>
            <person name="Yao B."/>
        </authorList>
    </citation>
    <scope>NUCLEOTIDE SEQUENCE [LARGE SCALE GENOMIC DNA]</scope>
    <source>
        <strain evidence="4">Wuqing</strain>
    </source>
</reference>
<name>A0A0C2NFN3_THEKT</name>
<keyword evidence="1" id="KW-1133">Transmembrane helix</keyword>
<dbReference type="Gene3D" id="3.30.420.10">
    <property type="entry name" value="Ribonuclease H-like superfamily/Ribonuclease H"/>
    <property type="match status" value="1"/>
</dbReference>
<dbReference type="Pfam" id="PF13358">
    <property type="entry name" value="DDE_3"/>
    <property type="match status" value="1"/>
</dbReference>
<organism evidence="4 5">
    <name type="scientific">Thelohanellus kitauei</name>
    <name type="common">Myxosporean</name>
    <dbReference type="NCBI Taxonomy" id="669202"/>
    <lineage>
        <taxon>Eukaryota</taxon>
        <taxon>Metazoa</taxon>
        <taxon>Cnidaria</taxon>
        <taxon>Myxozoa</taxon>
        <taxon>Myxosporea</taxon>
        <taxon>Bivalvulida</taxon>
        <taxon>Platysporina</taxon>
        <taxon>Myxobolidae</taxon>
        <taxon>Thelohanellus</taxon>
    </lineage>
</organism>
<gene>
    <name evidence="4" type="ORF">RF11_10443</name>
</gene>
<dbReference type="EMBL" id="JWZT01000019">
    <property type="protein sequence ID" value="KII75150.1"/>
    <property type="molecule type" value="Genomic_DNA"/>
</dbReference>
<sequence length="198" mass="23387">MDEHSSRAVEEMRENLGVDVSSVTVWKRLKKLGFTYKMTRPIYEKRNCEETKMKRIDFIRWYTSHSPMFRYKNIISIDESPFYLYMSCGNFWARRGQTPNPIIRPRQENVTMILAFNGTQIIHSEAIFPSVNSDIFKEFLAEVNNILDRTEQYVLVMEMLHFITTLILTTISISIRHLPPYSPFLNPCEEVFLTLKAM</sequence>
<dbReference type="InterPro" id="IPR038717">
    <property type="entry name" value="Tc1-like_DDE_dom"/>
</dbReference>
<comment type="caution">
    <text evidence="4">The sequence shown here is derived from an EMBL/GenBank/DDBJ whole genome shotgun (WGS) entry which is preliminary data.</text>
</comment>
<feature type="domain" description="Tc1-like transposase DDE" evidence="2">
    <location>
        <begin position="74"/>
        <end position="197"/>
    </location>
</feature>
<protein>
    <recommendedName>
        <fullName evidence="6">Tc1-like transposase DDE domain-containing protein</fullName>
    </recommendedName>
</protein>
<evidence type="ECO:0000313" key="4">
    <source>
        <dbReference type="EMBL" id="KII75150.1"/>
    </source>
</evidence>
<dbReference type="InterPro" id="IPR036397">
    <property type="entry name" value="RNaseH_sf"/>
</dbReference>
<evidence type="ECO:0008006" key="6">
    <source>
        <dbReference type="Google" id="ProtNLM"/>
    </source>
</evidence>
<dbReference type="OrthoDB" id="5977738at2759"/>
<keyword evidence="1" id="KW-0812">Transmembrane</keyword>
<dbReference type="InterPro" id="IPR025959">
    <property type="entry name" value="Winged_HTH_dom"/>
</dbReference>
<evidence type="ECO:0000259" key="3">
    <source>
        <dbReference type="Pfam" id="PF13592"/>
    </source>
</evidence>
<keyword evidence="5" id="KW-1185">Reference proteome</keyword>
<dbReference type="AlphaFoldDB" id="A0A0C2NFN3"/>
<feature type="transmembrane region" description="Helical" evidence="1">
    <location>
        <begin position="153"/>
        <end position="175"/>
    </location>
</feature>
<evidence type="ECO:0000259" key="2">
    <source>
        <dbReference type="Pfam" id="PF13358"/>
    </source>
</evidence>
<feature type="domain" description="Winged helix-turn helix" evidence="3">
    <location>
        <begin position="6"/>
        <end position="51"/>
    </location>
</feature>